<keyword evidence="2" id="KW-1185">Reference proteome</keyword>
<evidence type="ECO:0000313" key="2">
    <source>
        <dbReference type="Proteomes" id="UP001153365"/>
    </source>
</evidence>
<gene>
    <name evidence="1" type="ORF">PPACK8108_LOCUS21024</name>
</gene>
<accession>A0AAV0BIM0</accession>
<protein>
    <recommendedName>
        <fullName evidence="3">Secreted protein</fullName>
    </recommendedName>
</protein>
<comment type="caution">
    <text evidence="1">The sequence shown here is derived from an EMBL/GenBank/DDBJ whole genome shotgun (WGS) entry which is preliminary data.</text>
</comment>
<dbReference type="AlphaFoldDB" id="A0AAV0BIM0"/>
<reference evidence="1" key="1">
    <citation type="submission" date="2022-06" db="EMBL/GenBank/DDBJ databases">
        <authorList>
            <consortium name="SYNGENTA / RWTH Aachen University"/>
        </authorList>
    </citation>
    <scope>NUCLEOTIDE SEQUENCE</scope>
</reference>
<evidence type="ECO:0008006" key="3">
    <source>
        <dbReference type="Google" id="ProtNLM"/>
    </source>
</evidence>
<proteinExistence type="predicted"/>
<organism evidence="1 2">
    <name type="scientific">Phakopsora pachyrhizi</name>
    <name type="common">Asian soybean rust disease fungus</name>
    <dbReference type="NCBI Taxonomy" id="170000"/>
    <lineage>
        <taxon>Eukaryota</taxon>
        <taxon>Fungi</taxon>
        <taxon>Dikarya</taxon>
        <taxon>Basidiomycota</taxon>
        <taxon>Pucciniomycotina</taxon>
        <taxon>Pucciniomycetes</taxon>
        <taxon>Pucciniales</taxon>
        <taxon>Phakopsoraceae</taxon>
        <taxon>Phakopsora</taxon>
    </lineage>
</organism>
<evidence type="ECO:0000313" key="1">
    <source>
        <dbReference type="EMBL" id="CAH7686380.1"/>
    </source>
</evidence>
<dbReference type="Proteomes" id="UP001153365">
    <property type="component" value="Unassembled WGS sequence"/>
</dbReference>
<dbReference type="EMBL" id="CALTRL010005790">
    <property type="protein sequence ID" value="CAH7686380.1"/>
    <property type="molecule type" value="Genomic_DNA"/>
</dbReference>
<name>A0AAV0BIM0_PHAPC</name>
<sequence length="172" mass="19564">MPSSSSHNLTGASWFLALSFLRGVVWCNSTSLLRPAWIERRRALSSRRLGAISTVQQLKSHRLFQGRSHTVATRYGRRPTGLRRNNDTDQLSIESSLRRIRPQGARRHRSLATDLEISASPSTPSDQVTVNRWPNTTKTTEKLLKTTKTELIQLDKLRSVCSRTNNIELTKR</sequence>